<proteinExistence type="predicted"/>
<evidence type="ECO:0000313" key="1">
    <source>
        <dbReference type="EMBL" id="CCE90870.1"/>
    </source>
</evidence>
<dbReference type="GeneID" id="11505264"/>
<dbReference type="InParanoid" id="G8ZQH6"/>
<dbReference type="EMBL" id="HE616743">
    <property type="protein sequence ID" value="CCE90870.1"/>
    <property type="molecule type" value="Genomic_DNA"/>
</dbReference>
<reference evidence="1 2" key="1">
    <citation type="journal article" date="2011" name="Proc. Natl. Acad. Sci. U.S.A.">
        <title>Evolutionary erosion of yeast sex chromosomes by mating-type switching accidents.</title>
        <authorList>
            <person name="Gordon J.L."/>
            <person name="Armisen D."/>
            <person name="Proux-Wera E."/>
            <person name="Oheigeartaigh S.S."/>
            <person name="Byrne K.P."/>
            <person name="Wolfe K.H."/>
        </authorList>
    </citation>
    <scope>NUCLEOTIDE SEQUENCE [LARGE SCALE GENOMIC DNA]</scope>
    <source>
        <strain evidence="2">ATCC 10662 / CBS 1146 / NBRC 0425 / NCYC 2629 / NRRL Y-866</strain>
    </source>
</reference>
<dbReference type="AlphaFoldDB" id="G8ZQH6"/>
<organism evidence="1 2">
    <name type="scientific">Torulaspora delbrueckii</name>
    <name type="common">Yeast</name>
    <name type="synonym">Candida colliculosa</name>
    <dbReference type="NCBI Taxonomy" id="4950"/>
    <lineage>
        <taxon>Eukaryota</taxon>
        <taxon>Fungi</taxon>
        <taxon>Dikarya</taxon>
        <taxon>Ascomycota</taxon>
        <taxon>Saccharomycotina</taxon>
        <taxon>Saccharomycetes</taxon>
        <taxon>Saccharomycetales</taxon>
        <taxon>Saccharomycetaceae</taxon>
        <taxon>Torulaspora</taxon>
    </lineage>
</organism>
<accession>G8ZQH6</accession>
<keyword evidence="2" id="KW-1185">Reference proteome</keyword>
<dbReference type="RefSeq" id="XP_003680081.1">
    <property type="nucleotide sequence ID" value="XM_003680033.1"/>
</dbReference>
<dbReference type="Proteomes" id="UP000005627">
    <property type="component" value="Chromosome 2"/>
</dbReference>
<gene>
    <name evidence="1" type="primary">TDEL0B07410</name>
    <name evidence="1" type="ORF">TDEL_0B07410</name>
</gene>
<dbReference type="KEGG" id="tdl:TDEL_0B07410"/>
<name>G8ZQH6_TORDE</name>
<protein>
    <submittedName>
        <fullName evidence="1">Uncharacterized protein</fullName>
    </submittedName>
</protein>
<evidence type="ECO:0000313" key="2">
    <source>
        <dbReference type="Proteomes" id="UP000005627"/>
    </source>
</evidence>
<dbReference type="HOGENOM" id="CLU_894828_0_0_1"/>
<sequence length="311" mass="35600">MSQRKSKGSFWDSRFRMRRRRHRLKKENNGIPETGRRSIKQVLREYRDRRSAGSLHNVQLSTRNFKSFKTINFENSNLSHAENYSGSEIDPKVYYKQSSAPVGGAELTYREERSTESFVMRNLPRERSAVNSHFEPLKIHVTETKSAPECVASEKSYNETSRHLHEPSLLNFETNARTETSQESVRAYFHNNTGNYNQHFAPRSDTGTVSVESVISSTPSDHQVVPEKNGNGVMKKIESSILSFFGFGSTKESSMRQTNKSQSSTGPTSDRIMSFFSYQSAKGTNKWDFPTNTATEEIDYSIYGSHAKYYM</sequence>